<sequence length="172" mass="19578">MDIFGGGGKSNKQFNILSGDSTDGHGGYGAGTFNLDNMTPVIIDPVDERVFIDMGALHARSEIEKRIKMLKDINEVPNARRYWIVWVTTEHNEGGEPYYHGAGACAVWVDREIRRGYKSMPEHVNNMDKAMKGHIIVEHMDDESRKYLGEYLKAFNEELWDRAAPEFREALT</sequence>
<proteinExistence type="predicted"/>
<reference evidence="1 2" key="1">
    <citation type="submission" date="2018-03" db="EMBL/GenBank/DDBJ databases">
        <title>Genomic Encyclopedia of Type Strains, Phase III (KMG-III): the genomes of soil and plant-associated and newly described type strains.</title>
        <authorList>
            <person name="Whitman W."/>
        </authorList>
    </citation>
    <scope>NUCLEOTIDE SEQUENCE [LARGE SCALE GENOMIC DNA]</scope>
    <source>
        <strain evidence="1 2">CGMCC 1.07653</strain>
    </source>
</reference>
<dbReference type="RefSeq" id="WP_106588536.1">
    <property type="nucleotide sequence ID" value="NZ_PYAV01000006.1"/>
</dbReference>
<gene>
    <name evidence="1" type="ORF">B0H94_106119</name>
</gene>
<name>A0A2P8HI09_9BACI</name>
<dbReference type="Proteomes" id="UP000242310">
    <property type="component" value="Unassembled WGS sequence"/>
</dbReference>
<dbReference type="OrthoDB" id="2374547at2"/>
<keyword evidence="2" id="KW-1185">Reference proteome</keyword>
<evidence type="ECO:0000313" key="2">
    <source>
        <dbReference type="Proteomes" id="UP000242310"/>
    </source>
</evidence>
<accession>A0A2P8HI09</accession>
<dbReference type="AlphaFoldDB" id="A0A2P8HI09"/>
<protein>
    <submittedName>
        <fullName evidence="1">YwhD-like protein</fullName>
    </submittedName>
</protein>
<dbReference type="EMBL" id="PYAV01000006">
    <property type="protein sequence ID" value="PSL45864.1"/>
    <property type="molecule type" value="Genomic_DNA"/>
</dbReference>
<dbReference type="Pfam" id="PF08741">
    <property type="entry name" value="YwhD"/>
    <property type="match status" value="1"/>
</dbReference>
<evidence type="ECO:0000313" key="1">
    <source>
        <dbReference type="EMBL" id="PSL45864.1"/>
    </source>
</evidence>
<organism evidence="1 2">
    <name type="scientific">Salsuginibacillus halophilus</name>
    <dbReference type="NCBI Taxonomy" id="517424"/>
    <lineage>
        <taxon>Bacteria</taxon>
        <taxon>Bacillati</taxon>
        <taxon>Bacillota</taxon>
        <taxon>Bacilli</taxon>
        <taxon>Bacillales</taxon>
        <taxon>Bacillaceae</taxon>
        <taxon>Salsuginibacillus</taxon>
    </lineage>
</organism>
<comment type="caution">
    <text evidence="1">The sequence shown here is derived from an EMBL/GenBank/DDBJ whole genome shotgun (WGS) entry which is preliminary data.</text>
</comment>
<dbReference type="InterPro" id="IPR014852">
    <property type="entry name" value="YwhD"/>
</dbReference>